<accession>A0A7G9YUB7</accession>
<proteinExistence type="predicted"/>
<dbReference type="EMBL" id="MT631473">
    <property type="protein sequence ID" value="QNO51601.1"/>
    <property type="molecule type" value="Genomic_DNA"/>
</dbReference>
<reference evidence="1" key="1">
    <citation type="submission" date="2020-06" db="EMBL/GenBank/DDBJ databases">
        <title>Unique genomic features of the anaerobic methanotrophic archaea.</title>
        <authorList>
            <person name="Chadwick G.L."/>
            <person name="Skennerton C.T."/>
            <person name="Laso-Perez R."/>
            <person name="Leu A.O."/>
            <person name="Speth D.R."/>
            <person name="Yu H."/>
            <person name="Morgan-Lang C."/>
            <person name="Hatzenpichler R."/>
            <person name="Goudeau D."/>
            <person name="Malmstrom R."/>
            <person name="Brazelton W.J."/>
            <person name="Woyke T."/>
            <person name="Hallam S.J."/>
            <person name="Tyson G.W."/>
            <person name="Wegener G."/>
            <person name="Boetius A."/>
            <person name="Orphan V."/>
        </authorList>
    </citation>
    <scope>NUCLEOTIDE SEQUENCE</scope>
</reference>
<dbReference type="AlphaFoldDB" id="A0A7G9YUB7"/>
<evidence type="ECO:0000313" key="1">
    <source>
        <dbReference type="EMBL" id="QNO51601.1"/>
    </source>
</evidence>
<gene>
    <name evidence="1" type="ORF">FJOHDBIG_00050</name>
</gene>
<sequence>MGEKFRVKGSVYEVNLQYHSKIEGYTTLMSDILELGDIASLNKRGD</sequence>
<organism evidence="1">
    <name type="scientific">Candidatus Methanophagaceae archaeon ANME-1 ERB6</name>
    <dbReference type="NCBI Taxonomy" id="2759912"/>
    <lineage>
        <taxon>Archaea</taxon>
        <taxon>Methanobacteriati</taxon>
        <taxon>Methanobacteriota</taxon>
        <taxon>Stenosarchaea group</taxon>
        <taxon>Methanomicrobia</taxon>
        <taxon>Candidatus Methanophagales</taxon>
        <taxon>Candidatus Methanophagaceae</taxon>
    </lineage>
</organism>
<protein>
    <submittedName>
        <fullName evidence="1">Uncharacterized protein</fullName>
    </submittedName>
</protein>
<name>A0A7G9YUB7_9EURY</name>